<dbReference type="InterPro" id="IPR016161">
    <property type="entry name" value="Ald_DH/histidinol_DH"/>
</dbReference>
<dbReference type="FunFam" id="3.40.309.10:FF:000021">
    <property type="entry name" value="Aldehyde dehydrogenase family 8 member A1"/>
    <property type="match status" value="1"/>
</dbReference>
<dbReference type="GO" id="GO:0001889">
    <property type="term" value="P:liver development"/>
    <property type="evidence" value="ECO:0007669"/>
    <property type="project" value="Ensembl"/>
</dbReference>
<evidence type="ECO:0000259" key="6">
    <source>
        <dbReference type="Pfam" id="PF00171"/>
    </source>
</evidence>
<protein>
    <submittedName>
        <fullName evidence="7">Aldehyde dehydrogenase 8 family, member A1</fullName>
    </submittedName>
</protein>
<evidence type="ECO:0000313" key="7">
    <source>
        <dbReference type="Ensembl" id="ENSEBUP00000000680.1"/>
    </source>
</evidence>
<organism evidence="7 8">
    <name type="scientific">Eptatretus burgeri</name>
    <name type="common">Inshore hagfish</name>
    <dbReference type="NCBI Taxonomy" id="7764"/>
    <lineage>
        <taxon>Eukaryota</taxon>
        <taxon>Metazoa</taxon>
        <taxon>Chordata</taxon>
        <taxon>Craniata</taxon>
        <taxon>Vertebrata</taxon>
        <taxon>Cyclostomata</taxon>
        <taxon>Myxini</taxon>
        <taxon>Myxiniformes</taxon>
        <taxon>Myxinidae</taxon>
        <taxon>Eptatretinae</taxon>
        <taxon>Eptatretus</taxon>
    </lineage>
</organism>
<dbReference type="Proteomes" id="UP000694388">
    <property type="component" value="Unplaced"/>
</dbReference>
<name>A0A8C4N412_EPTBU</name>
<reference evidence="7" key="2">
    <citation type="submission" date="2025-09" db="UniProtKB">
        <authorList>
            <consortium name="Ensembl"/>
        </authorList>
    </citation>
    <scope>IDENTIFICATION</scope>
</reference>
<dbReference type="InterPro" id="IPR029510">
    <property type="entry name" value="Ald_DH_CS_GLU"/>
</dbReference>
<dbReference type="Gene3D" id="3.40.309.10">
    <property type="entry name" value="Aldehyde Dehydrogenase, Chain A, domain 2"/>
    <property type="match status" value="1"/>
</dbReference>
<feature type="domain" description="Aldehyde dehydrogenase" evidence="6">
    <location>
        <begin position="3"/>
        <end position="293"/>
    </location>
</feature>
<reference evidence="7" key="1">
    <citation type="submission" date="2025-08" db="UniProtKB">
        <authorList>
            <consortium name="Ensembl"/>
        </authorList>
    </citation>
    <scope>IDENTIFICATION</scope>
</reference>
<keyword evidence="2 5" id="KW-0560">Oxidoreductase</keyword>
<proteinExistence type="inferred from homology"/>
<keyword evidence="3" id="KW-0520">NAD</keyword>
<dbReference type="SUPFAM" id="SSF53720">
    <property type="entry name" value="ALDH-like"/>
    <property type="match status" value="1"/>
</dbReference>
<dbReference type="GeneTree" id="ENSGT00940000156799"/>
<sequence length="297" mass="32255">MVVWSAGLPPGVVNVVMGRGVGAGAALVCHPDVPLISFTGSTATAKEISCNAAPLFKHLSLELGGKNPAIIFDDANLEECVHTTILSSFTNQGELCLCTSRIFVQRGIFDKFLKAFVKGAQEWKPGPPDNPSSNMGALISKEHLAKVRGYVERAQAEGAQVLCGYSVDPPPSLPERNRNGYFMNATVIIDVKDSSMVMQDDIFGPLTCVVPFDTEDEVVRRANDVRYGLASVVWSRDVTRVHRLAAQLQTGVVWTNCWLVRDLNLPFGGMKASGLGREGAKDSFEFFTEVKTVIVKH</sequence>
<dbReference type="Pfam" id="PF00171">
    <property type="entry name" value="Aldedh"/>
    <property type="match status" value="1"/>
</dbReference>
<feature type="active site" evidence="4">
    <location>
        <position position="62"/>
    </location>
</feature>
<dbReference type="PANTHER" id="PTHR43720:SF2">
    <property type="entry name" value="2-AMINOMUCONIC SEMIALDEHYDE DEHYDROGENASE"/>
    <property type="match status" value="1"/>
</dbReference>
<dbReference type="GO" id="GO:0042573">
    <property type="term" value="P:retinoic acid metabolic process"/>
    <property type="evidence" value="ECO:0007669"/>
    <property type="project" value="TreeGrafter"/>
</dbReference>
<dbReference type="PANTHER" id="PTHR43720">
    <property type="entry name" value="2-AMINOMUCONIC SEMIALDEHYDE DEHYDROGENASE"/>
    <property type="match status" value="1"/>
</dbReference>
<evidence type="ECO:0000256" key="1">
    <source>
        <dbReference type="ARBA" id="ARBA00009986"/>
    </source>
</evidence>
<evidence type="ECO:0000256" key="3">
    <source>
        <dbReference type="ARBA" id="ARBA00023027"/>
    </source>
</evidence>
<dbReference type="AlphaFoldDB" id="A0A8C4N412"/>
<evidence type="ECO:0000256" key="2">
    <source>
        <dbReference type="ARBA" id="ARBA00023002"/>
    </source>
</evidence>
<keyword evidence="8" id="KW-1185">Reference proteome</keyword>
<dbReference type="Ensembl" id="ENSEBUT00000000986.1">
    <property type="protein sequence ID" value="ENSEBUP00000000680.1"/>
    <property type="gene ID" value="ENSEBUG00000000773.1"/>
</dbReference>
<dbReference type="InterPro" id="IPR016163">
    <property type="entry name" value="Ald_DH_C"/>
</dbReference>
<evidence type="ECO:0000256" key="5">
    <source>
        <dbReference type="RuleBase" id="RU003345"/>
    </source>
</evidence>
<evidence type="ECO:0000256" key="4">
    <source>
        <dbReference type="PROSITE-ProRule" id="PRU10007"/>
    </source>
</evidence>
<accession>A0A8C4N412</accession>
<dbReference type="GO" id="GO:0001758">
    <property type="term" value="F:retinal dehydrogenase (NAD+) activity"/>
    <property type="evidence" value="ECO:0007669"/>
    <property type="project" value="TreeGrafter"/>
</dbReference>
<comment type="similarity">
    <text evidence="1 5">Belongs to the aldehyde dehydrogenase family.</text>
</comment>
<dbReference type="InterPro" id="IPR015590">
    <property type="entry name" value="Aldehyde_DH_dom"/>
</dbReference>
<evidence type="ECO:0000313" key="8">
    <source>
        <dbReference type="Proteomes" id="UP000694388"/>
    </source>
</evidence>
<dbReference type="InterPro" id="IPR016162">
    <property type="entry name" value="Ald_DH_N"/>
</dbReference>
<dbReference type="PROSITE" id="PS00687">
    <property type="entry name" value="ALDEHYDE_DEHYDR_GLU"/>
    <property type="match status" value="1"/>
</dbReference>
<dbReference type="OMA" id="EASSHFW"/>
<dbReference type="Gene3D" id="3.40.605.10">
    <property type="entry name" value="Aldehyde Dehydrogenase, Chain A, domain 1"/>
    <property type="match status" value="1"/>
</dbReference>